<dbReference type="PANTHER" id="PTHR47997:SF40">
    <property type="entry name" value="TRANSCRIPTION FACTOR MYB26-LIKE"/>
    <property type="match status" value="1"/>
</dbReference>
<feature type="domain" description="HTH myb-type" evidence="8">
    <location>
        <begin position="7"/>
        <end position="59"/>
    </location>
</feature>
<sequence length="331" mass="37342">GHKCCTKQKVKRGLWSPEEDDKLLKHITTHGHGSWSSVPKLAGLQRCGKSCRLRWINYLRPDLKRGSFTAEEEQIILDVHRILGNRWAQIAKHLPGRTDNEVKNFWNSCIKKKLISQGLDPKTHNLIPSHKRVSNNKATCQILQPHQPPFTLTSVNSNVINESTEFIPPVLISPATPPQLPQTMTTSIPPKEYLNPNTIWTDNGHNFQESTIFPCGSSIESTPISSSSSSSVNPCGFGLLDENHGINWGPNTIFEPFESPRFKGMQSKKHEEKEKEVCEAQMGKFFEPQCGLEMDASFDNSTYDLEFIESTLMSCSMCRDLSSIDDLAWNF</sequence>
<keyword evidence="3" id="KW-0805">Transcription regulation</keyword>
<evidence type="ECO:0000313" key="10">
    <source>
        <dbReference type="Proteomes" id="UP000187406"/>
    </source>
</evidence>
<dbReference type="FunFam" id="1.10.10.60:FF:000185">
    <property type="entry name" value="MYB transcription factor"/>
    <property type="match status" value="1"/>
</dbReference>
<dbReference type="InterPro" id="IPR017930">
    <property type="entry name" value="Myb_dom"/>
</dbReference>
<feature type="domain" description="HTH myb-type" evidence="8">
    <location>
        <begin position="60"/>
        <end position="114"/>
    </location>
</feature>
<gene>
    <name evidence="9" type="ORF">CFOL_v3_08413</name>
</gene>
<dbReference type="SUPFAM" id="SSF46689">
    <property type="entry name" value="Homeodomain-like"/>
    <property type="match status" value="1"/>
</dbReference>
<evidence type="ECO:0000256" key="2">
    <source>
        <dbReference type="ARBA" id="ARBA00022737"/>
    </source>
</evidence>
<dbReference type="InterPro" id="IPR051953">
    <property type="entry name" value="Plant_SW-associated_TFs"/>
</dbReference>
<dbReference type="GO" id="GO:0005634">
    <property type="term" value="C:nucleus"/>
    <property type="evidence" value="ECO:0007669"/>
    <property type="project" value="UniProtKB-SubCell"/>
</dbReference>
<dbReference type="CDD" id="cd00167">
    <property type="entry name" value="SANT"/>
    <property type="match status" value="2"/>
</dbReference>
<feature type="non-terminal residue" evidence="9">
    <location>
        <position position="1"/>
    </location>
</feature>
<evidence type="ECO:0000313" key="9">
    <source>
        <dbReference type="EMBL" id="GAV64898.1"/>
    </source>
</evidence>
<dbReference type="GO" id="GO:0003677">
    <property type="term" value="F:DNA binding"/>
    <property type="evidence" value="ECO:0007669"/>
    <property type="project" value="UniProtKB-KW"/>
</dbReference>
<evidence type="ECO:0000256" key="5">
    <source>
        <dbReference type="ARBA" id="ARBA00023163"/>
    </source>
</evidence>
<dbReference type="PANTHER" id="PTHR47997">
    <property type="entry name" value="MYB DOMAIN PROTEIN 55"/>
    <property type="match status" value="1"/>
</dbReference>
<dbReference type="OrthoDB" id="2143914at2759"/>
<keyword evidence="6" id="KW-0539">Nucleus</keyword>
<keyword evidence="2" id="KW-0677">Repeat</keyword>
<evidence type="ECO:0000259" key="7">
    <source>
        <dbReference type="PROSITE" id="PS50090"/>
    </source>
</evidence>
<dbReference type="SMART" id="SM00717">
    <property type="entry name" value="SANT"/>
    <property type="match status" value="2"/>
</dbReference>
<evidence type="ECO:0000256" key="4">
    <source>
        <dbReference type="ARBA" id="ARBA00023125"/>
    </source>
</evidence>
<evidence type="ECO:0000259" key="8">
    <source>
        <dbReference type="PROSITE" id="PS51294"/>
    </source>
</evidence>
<dbReference type="PROSITE" id="PS50090">
    <property type="entry name" value="MYB_LIKE"/>
    <property type="match status" value="2"/>
</dbReference>
<evidence type="ECO:0000256" key="6">
    <source>
        <dbReference type="ARBA" id="ARBA00023242"/>
    </source>
</evidence>
<feature type="domain" description="Myb-like" evidence="7">
    <location>
        <begin position="60"/>
        <end position="110"/>
    </location>
</feature>
<dbReference type="PROSITE" id="PS51294">
    <property type="entry name" value="HTH_MYB"/>
    <property type="match status" value="2"/>
</dbReference>
<reference evidence="10" key="1">
    <citation type="submission" date="2016-04" db="EMBL/GenBank/DDBJ databases">
        <title>Cephalotus genome sequencing.</title>
        <authorList>
            <person name="Fukushima K."/>
            <person name="Hasebe M."/>
            <person name="Fang X."/>
        </authorList>
    </citation>
    <scope>NUCLEOTIDE SEQUENCE [LARGE SCALE GENOMIC DNA]</scope>
    <source>
        <strain evidence="10">cv. St1</strain>
    </source>
</reference>
<dbReference type="Pfam" id="PF00249">
    <property type="entry name" value="Myb_DNA-binding"/>
    <property type="match status" value="2"/>
</dbReference>
<dbReference type="InParanoid" id="A0A1Q3BA93"/>
<evidence type="ECO:0000256" key="1">
    <source>
        <dbReference type="ARBA" id="ARBA00004123"/>
    </source>
</evidence>
<evidence type="ECO:0000256" key="3">
    <source>
        <dbReference type="ARBA" id="ARBA00023015"/>
    </source>
</evidence>
<keyword evidence="10" id="KW-1185">Reference proteome</keyword>
<dbReference type="EMBL" id="BDDD01000373">
    <property type="protein sequence ID" value="GAV64898.1"/>
    <property type="molecule type" value="Genomic_DNA"/>
</dbReference>
<comment type="caution">
    <text evidence="9">The sequence shown here is derived from an EMBL/GenBank/DDBJ whole genome shotgun (WGS) entry which is preliminary data.</text>
</comment>
<proteinExistence type="predicted"/>
<dbReference type="Gene3D" id="1.10.10.60">
    <property type="entry name" value="Homeodomain-like"/>
    <property type="match status" value="2"/>
</dbReference>
<keyword evidence="5" id="KW-0804">Transcription</keyword>
<feature type="domain" description="Myb-like" evidence="7">
    <location>
        <begin position="7"/>
        <end position="59"/>
    </location>
</feature>
<name>A0A1Q3BA93_CEPFO</name>
<dbReference type="FunFam" id="1.10.10.60:FF:000458">
    <property type="entry name" value="Transcription factor MYB86"/>
    <property type="match status" value="1"/>
</dbReference>
<accession>A0A1Q3BA93</accession>
<organism evidence="9 10">
    <name type="scientific">Cephalotus follicularis</name>
    <name type="common">Albany pitcher plant</name>
    <dbReference type="NCBI Taxonomy" id="3775"/>
    <lineage>
        <taxon>Eukaryota</taxon>
        <taxon>Viridiplantae</taxon>
        <taxon>Streptophyta</taxon>
        <taxon>Embryophyta</taxon>
        <taxon>Tracheophyta</taxon>
        <taxon>Spermatophyta</taxon>
        <taxon>Magnoliopsida</taxon>
        <taxon>eudicotyledons</taxon>
        <taxon>Gunneridae</taxon>
        <taxon>Pentapetalae</taxon>
        <taxon>rosids</taxon>
        <taxon>fabids</taxon>
        <taxon>Oxalidales</taxon>
        <taxon>Cephalotaceae</taxon>
        <taxon>Cephalotus</taxon>
    </lineage>
</organism>
<dbReference type="InterPro" id="IPR001005">
    <property type="entry name" value="SANT/Myb"/>
</dbReference>
<comment type="subcellular location">
    <subcellularLocation>
        <location evidence="1">Nucleus</location>
    </subcellularLocation>
</comment>
<dbReference type="AlphaFoldDB" id="A0A1Q3BA93"/>
<protein>
    <submittedName>
        <fullName evidence="9">Myb_DNA-binding domain-containing protein</fullName>
    </submittedName>
</protein>
<dbReference type="InterPro" id="IPR009057">
    <property type="entry name" value="Homeodomain-like_sf"/>
</dbReference>
<keyword evidence="4 9" id="KW-0238">DNA-binding</keyword>
<dbReference type="Proteomes" id="UP000187406">
    <property type="component" value="Unassembled WGS sequence"/>
</dbReference>